<proteinExistence type="inferred from homology"/>
<dbReference type="NCBIfam" id="NF038066">
    <property type="entry name" value="MptB"/>
    <property type="match status" value="1"/>
</dbReference>
<feature type="transmembrane region" description="Helical" evidence="8">
    <location>
        <begin position="453"/>
        <end position="469"/>
    </location>
</feature>
<evidence type="ECO:0000256" key="2">
    <source>
        <dbReference type="ARBA" id="ARBA00022676"/>
    </source>
</evidence>
<evidence type="ECO:0000313" key="10">
    <source>
        <dbReference type="Proteomes" id="UP000184440"/>
    </source>
</evidence>
<accession>A0A1M7IKE5</accession>
<organism evidence="9 10">
    <name type="scientific">Cryptosporangium aurantiacum</name>
    <dbReference type="NCBI Taxonomy" id="134849"/>
    <lineage>
        <taxon>Bacteria</taxon>
        <taxon>Bacillati</taxon>
        <taxon>Actinomycetota</taxon>
        <taxon>Actinomycetes</taxon>
        <taxon>Cryptosporangiales</taxon>
        <taxon>Cryptosporangiaceae</taxon>
        <taxon>Cryptosporangium</taxon>
    </lineage>
</organism>
<keyword evidence="2 9" id="KW-0328">Glycosyltransferase</keyword>
<dbReference type="STRING" id="134849.SAMN05443668_101523"/>
<evidence type="ECO:0000256" key="3">
    <source>
        <dbReference type="ARBA" id="ARBA00022679"/>
    </source>
</evidence>
<keyword evidence="4 8" id="KW-0812">Transmembrane</keyword>
<evidence type="ECO:0000256" key="1">
    <source>
        <dbReference type="ARBA" id="ARBA00004141"/>
    </source>
</evidence>
<feature type="transmembrane region" description="Helical" evidence="8">
    <location>
        <begin position="242"/>
        <end position="260"/>
    </location>
</feature>
<dbReference type="Pfam" id="PF26314">
    <property type="entry name" value="MptA_B_family"/>
    <property type="match status" value="1"/>
</dbReference>
<keyword evidence="5 8" id="KW-1133">Transmembrane helix</keyword>
<evidence type="ECO:0000256" key="8">
    <source>
        <dbReference type="SAM" id="Phobius"/>
    </source>
</evidence>
<feature type="transmembrane region" description="Helical" evidence="8">
    <location>
        <begin position="211"/>
        <end position="230"/>
    </location>
</feature>
<dbReference type="EMBL" id="FRCS01000001">
    <property type="protein sequence ID" value="SHM41254.1"/>
    <property type="molecule type" value="Genomic_DNA"/>
</dbReference>
<keyword evidence="3 9" id="KW-0808">Transferase</keyword>
<protein>
    <submittedName>
        <fullName evidence="9">Alpha-1,6-mannosyltransferase/alpha-1,6-mannosyltransferase</fullName>
    </submittedName>
</protein>
<keyword evidence="6 8" id="KW-0472">Membrane</keyword>
<feature type="transmembrane region" description="Helical" evidence="8">
    <location>
        <begin position="475"/>
        <end position="499"/>
    </location>
</feature>
<sequence>MMAVSVPSATTTDLPAAHDRFARERWVGFAGSVLIAVGGLGAGVLPRPDPLSDAPVLRVLRHGAGVPVCVTLAMVGIGLLVLAWWRTRTARNVSWVTRTAALWAVPLALAPPMFSRDIYIYATQGLVLAQGLDPYEVGPSALTDGPGVDWLTSISPTWADTPAPYGPLFLFFSSRIAEAADGNLIVAVLALRALAVLGVVALALLVPRLAAAYGVPAAGAQWLVIANPLLLTQLVSAGHNEALMLPLLAAALLVAARAVGPASRVLAVGAGAGALAGLAAATKLSAIVALPFVVVLVAAGLPAATEWRRWLRLVQTGAVAVGAALLALAASCLVAGVGPGFIHALSVTGGISVQWTSIPTAWGLAAGWFTDRDDAVLEAARLVGSAVAVVLLVVLWWRVRKPATTTPDAWPYGQRVLAACAAALLLVGVLGEAFHPWYLLWPAVPLVAAGQKWTTAYAVASGALCFLILPDGYNLARATVVPGTIVVLLGTVLAIGYGVHRLRKGSLT</sequence>
<feature type="transmembrane region" description="Helical" evidence="8">
    <location>
        <begin position="65"/>
        <end position="85"/>
    </location>
</feature>
<evidence type="ECO:0000256" key="7">
    <source>
        <dbReference type="ARBA" id="ARBA00043987"/>
    </source>
</evidence>
<reference evidence="9 10" key="1">
    <citation type="submission" date="2016-11" db="EMBL/GenBank/DDBJ databases">
        <authorList>
            <person name="Jaros S."/>
            <person name="Januszkiewicz K."/>
            <person name="Wedrychowicz H."/>
        </authorList>
    </citation>
    <scope>NUCLEOTIDE SEQUENCE [LARGE SCALE GENOMIC DNA]</scope>
    <source>
        <strain evidence="9 10">DSM 46144</strain>
    </source>
</reference>
<evidence type="ECO:0000313" key="9">
    <source>
        <dbReference type="EMBL" id="SHM41254.1"/>
    </source>
</evidence>
<feature type="transmembrane region" description="Helical" evidence="8">
    <location>
        <begin position="26"/>
        <end position="45"/>
    </location>
</feature>
<keyword evidence="10" id="KW-1185">Reference proteome</keyword>
<comment type="subcellular location">
    <subcellularLocation>
        <location evidence="1">Membrane</location>
        <topology evidence="1">Multi-pass membrane protein</topology>
    </subcellularLocation>
</comment>
<evidence type="ECO:0000256" key="4">
    <source>
        <dbReference type="ARBA" id="ARBA00022692"/>
    </source>
</evidence>
<feature type="transmembrane region" description="Helical" evidence="8">
    <location>
        <begin position="184"/>
        <end position="205"/>
    </location>
</feature>
<dbReference type="InterPro" id="IPR049829">
    <property type="entry name" value="MptA/B-like"/>
</dbReference>
<name>A0A1M7IKE5_9ACTN</name>
<dbReference type="GO" id="GO:0016020">
    <property type="term" value="C:membrane"/>
    <property type="evidence" value="ECO:0007669"/>
    <property type="project" value="UniProtKB-SubCell"/>
</dbReference>
<feature type="transmembrane region" description="Helical" evidence="8">
    <location>
        <begin position="272"/>
        <end position="301"/>
    </location>
</feature>
<feature type="transmembrane region" description="Helical" evidence="8">
    <location>
        <begin position="416"/>
        <end position="441"/>
    </location>
</feature>
<dbReference type="AlphaFoldDB" id="A0A1M7IKE5"/>
<gene>
    <name evidence="9" type="ORF">SAMN05443668_101523</name>
</gene>
<feature type="transmembrane region" description="Helical" evidence="8">
    <location>
        <begin position="313"/>
        <end position="336"/>
    </location>
</feature>
<feature type="transmembrane region" description="Helical" evidence="8">
    <location>
        <begin position="379"/>
        <end position="396"/>
    </location>
</feature>
<evidence type="ECO:0000256" key="6">
    <source>
        <dbReference type="ARBA" id="ARBA00023136"/>
    </source>
</evidence>
<dbReference type="Proteomes" id="UP000184440">
    <property type="component" value="Unassembled WGS sequence"/>
</dbReference>
<comment type="similarity">
    <text evidence="7">Belongs to the MptA/B family.</text>
</comment>
<dbReference type="GO" id="GO:0016757">
    <property type="term" value="F:glycosyltransferase activity"/>
    <property type="evidence" value="ECO:0007669"/>
    <property type="project" value="UniProtKB-KW"/>
</dbReference>
<evidence type="ECO:0000256" key="5">
    <source>
        <dbReference type="ARBA" id="ARBA00022989"/>
    </source>
</evidence>